<feature type="compositionally biased region" description="Basic and acidic residues" evidence="1">
    <location>
        <begin position="72"/>
        <end position="82"/>
    </location>
</feature>
<evidence type="ECO:0000256" key="1">
    <source>
        <dbReference type="SAM" id="MobiDB-lite"/>
    </source>
</evidence>
<evidence type="ECO:0000313" key="3">
    <source>
        <dbReference type="Proteomes" id="UP001412067"/>
    </source>
</evidence>
<protein>
    <submittedName>
        <fullName evidence="2">Uncharacterized protein</fullName>
    </submittedName>
</protein>
<gene>
    <name evidence="2" type="ORF">KSP40_PGU005549</name>
</gene>
<reference evidence="2 3" key="1">
    <citation type="journal article" date="2022" name="Nat. Plants">
        <title>Genomes of leafy and leafless Platanthera orchids illuminate the evolution of mycoheterotrophy.</title>
        <authorList>
            <person name="Li M.H."/>
            <person name="Liu K.W."/>
            <person name="Li Z."/>
            <person name="Lu H.C."/>
            <person name="Ye Q.L."/>
            <person name="Zhang D."/>
            <person name="Wang J.Y."/>
            <person name="Li Y.F."/>
            <person name="Zhong Z.M."/>
            <person name="Liu X."/>
            <person name="Yu X."/>
            <person name="Liu D.K."/>
            <person name="Tu X.D."/>
            <person name="Liu B."/>
            <person name="Hao Y."/>
            <person name="Liao X.Y."/>
            <person name="Jiang Y.T."/>
            <person name="Sun W.H."/>
            <person name="Chen J."/>
            <person name="Chen Y.Q."/>
            <person name="Ai Y."/>
            <person name="Zhai J.W."/>
            <person name="Wu S.S."/>
            <person name="Zhou Z."/>
            <person name="Hsiao Y.Y."/>
            <person name="Wu W.L."/>
            <person name="Chen Y.Y."/>
            <person name="Lin Y.F."/>
            <person name="Hsu J.L."/>
            <person name="Li C.Y."/>
            <person name="Wang Z.W."/>
            <person name="Zhao X."/>
            <person name="Zhong W.Y."/>
            <person name="Ma X.K."/>
            <person name="Ma L."/>
            <person name="Huang J."/>
            <person name="Chen G.Z."/>
            <person name="Huang M.Z."/>
            <person name="Huang L."/>
            <person name="Peng D.H."/>
            <person name="Luo Y.B."/>
            <person name="Zou S.Q."/>
            <person name="Chen S.P."/>
            <person name="Lan S."/>
            <person name="Tsai W.C."/>
            <person name="Van de Peer Y."/>
            <person name="Liu Z.J."/>
        </authorList>
    </citation>
    <scope>NUCLEOTIDE SEQUENCE [LARGE SCALE GENOMIC DNA]</scope>
    <source>
        <strain evidence="2">Lor288</strain>
    </source>
</reference>
<sequence length="214" mass="23479">MGIHGSLEFCMSIGEETILGDQLSRVASNLGSAEEFFLVTNLEFSGSVPTRAPPSVPVPISAPIFNNLSRSESFHSPRKEEELTVDDIDDFDDDDEESDNVLLSRRQSKEFSALILGLPSFSTGMTDDDLRESAYEILVACAGASGGLIVPYHDKKKESKRTRLIRRLARSKNDNVASHPQRAPGLVGLLEVLRAQLEECSFSVAILWFGVFSS</sequence>
<keyword evidence="3" id="KW-1185">Reference proteome</keyword>
<dbReference type="Proteomes" id="UP001412067">
    <property type="component" value="Unassembled WGS sequence"/>
</dbReference>
<comment type="caution">
    <text evidence="2">The sequence shown here is derived from an EMBL/GenBank/DDBJ whole genome shotgun (WGS) entry which is preliminary data.</text>
</comment>
<evidence type="ECO:0000313" key="2">
    <source>
        <dbReference type="EMBL" id="KAK8969998.1"/>
    </source>
</evidence>
<dbReference type="InterPro" id="IPR008528">
    <property type="entry name" value="unc-13_homologue"/>
</dbReference>
<feature type="compositionally biased region" description="Acidic residues" evidence="1">
    <location>
        <begin position="83"/>
        <end position="92"/>
    </location>
</feature>
<dbReference type="PANTHER" id="PTHR31280:SF2">
    <property type="entry name" value="PROTEIN UNC-13 HOMOLOG"/>
    <property type="match status" value="1"/>
</dbReference>
<dbReference type="EMBL" id="JBBWWR010000002">
    <property type="protein sequence ID" value="KAK8969998.1"/>
    <property type="molecule type" value="Genomic_DNA"/>
</dbReference>
<proteinExistence type="predicted"/>
<name>A0ABR2N3I5_9ASPA</name>
<feature type="region of interest" description="Disordered" evidence="1">
    <location>
        <begin position="71"/>
        <end position="92"/>
    </location>
</feature>
<accession>A0ABR2N3I5</accession>
<organism evidence="2 3">
    <name type="scientific">Platanthera guangdongensis</name>
    <dbReference type="NCBI Taxonomy" id="2320717"/>
    <lineage>
        <taxon>Eukaryota</taxon>
        <taxon>Viridiplantae</taxon>
        <taxon>Streptophyta</taxon>
        <taxon>Embryophyta</taxon>
        <taxon>Tracheophyta</taxon>
        <taxon>Spermatophyta</taxon>
        <taxon>Magnoliopsida</taxon>
        <taxon>Liliopsida</taxon>
        <taxon>Asparagales</taxon>
        <taxon>Orchidaceae</taxon>
        <taxon>Orchidoideae</taxon>
        <taxon>Orchideae</taxon>
        <taxon>Orchidinae</taxon>
        <taxon>Platanthera</taxon>
    </lineage>
</organism>
<dbReference type="PANTHER" id="PTHR31280">
    <property type="entry name" value="PROTEIN UNC-13 HOMOLOG"/>
    <property type="match status" value="1"/>
</dbReference>